<dbReference type="RefSeq" id="WP_113616450.1">
    <property type="nucleotide sequence ID" value="NZ_QFFJ01000001.1"/>
</dbReference>
<comment type="caution">
    <text evidence="1">The sequence shown here is derived from an EMBL/GenBank/DDBJ whole genome shotgun (WGS) entry which is preliminary data.</text>
</comment>
<proteinExistence type="predicted"/>
<accession>A0A365Y7I7</accession>
<dbReference type="AlphaFoldDB" id="A0A365Y7I7"/>
<reference evidence="1 2" key="1">
    <citation type="submission" date="2018-05" db="EMBL/GenBank/DDBJ databases">
        <title>Chitinophaga sp. K3CV102501T nov., isolated from isolated from a monsoon evergreen broad-leaved forest soil.</title>
        <authorList>
            <person name="Lv Y."/>
        </authorList>
    </citation>
    <scope>NUCLEOTIDE SEQUENCE [LARGE SCALE GENOMIC DNA]</scope>
    <source>
        <strain evidence="1 2">GDMCC 1.1325</strain>
    </source>
</reference>
<organism evidence="1 2">
    <name type="scientific">Chitinophaga flava</name>
    <dbReference type="NCBI Taxonomy" id="2259036"/>
    <lineage>
        <taxon>Bacteria</taxon>
        <taxon>Pseudomonadati</taxon>
        <taxon>Bacteroidota</taxon>
        <taxon>Chitinophagia</taxon>
        <taxon>Chitinophagales</taxon>
        <taxon>Chitinophagaceae</taxon>
        <taxon>Chitinophaga</taxon>
    </lineage>
</organism>
<keyword evidence="2" id="KW-1185">Reference proteome</keyword>
<gene>
    <name evidence="1" type="ORF">DF182_15340</name>
</gene>
<dbReference type="EMBL" id="QFFJ01000001">
    <property type="protein sequence ID" value="RBL93865.1"/>
    <property type="molecule type" value="Genomic_DNA"/>
</dbReference>
<dbReference type="Proteomes" id="UP000253410">
    <property type="component" value="Unassembled WGS sequence"/>
</dbReference>
<protein>
    <submittedName>
        <fullName evidence="1">Uncharacterized protein</fullName>
    </submittedName>
</protein>
<evidence type="ECO:0000313" key="1">
    <source>
        <dbReference type="EMBL" id="RBL93865.1"/>
    </source>
</evidence>
<sequence>MQRNNQITSNYEQVNNIEVTLEVRKTWDHNRCHYACKGMEVQRKKSHEQHRVEPLLIPEVNELQEVSE</sequence>
<name>A0A365Y7I7_9BACT</name>
<evidence type="ECO:0000313" key="2">
    <source>
        <dbReference type="Proteomes" id="UP000253410"/>
    </source>
</evidence>